<dbReference type="SUPFAM" id="SSF88946">
    <property type="entry name" value="Sigma2 domain of RNA polymerase sigma factors"/>
    <property type="match status" value="1"/>
</dbReference>
<evidence type="ECO:0008006" key="10">
    <source>
        <dbReference type="Google" id="ProtNLM"/>
    </source>
</evidence>
<evidence type="ECO:0000259" key="6">
    <source>
        <dbReference type="Pfam" id="PF04542"/>
    </source>
</evidence>
<dbReference type="GO" id="GO:0006352">
    <property type="term" value="P:DNA-templated transcription initiation"/>
    <property type="evidence" value="ECO:0007669"/>
    <property type="project" value="InterPro"/>
</dbReference>
<reference evidence="8 9" key="1">
    <citation type="journal article" date="2017" name="Genome Med.">
        <title>A novel Ruminococcus gnavus clade enriched in inflammatory bowel disease patients.</title>
        <authorList>
            <person name="Hall A.B."/>
            <person name="Yassour M."/>
            <person name="Sauk J."/>
            <person name="Garner A."/>
            <person name="Jiang X."/>
            <person name="Arthur T."/>
            <person name="Lagoudas G.K."/>
            <person name="Vatanen T."/>
            <person name="Fornelos N."/>
            <person name="Wilson R."/>
            <person name="Bertha M."/>
            <person name="Cohen M."/>
            <person name="Garber J."/>
            <person name="Khalili H."/>
            <person name="Gevers D."/>
            <person name="Ananthakrishnan A.N."/>
            <person name="Kugathasan S."/>
            <person name="Lander E.S."/>
            <person name="Blainey P."/>
            <person name="Vlamakis H."/>
            <person name="Xavier R.J."/>
            <person name="Huttenhower C."/>
        </authorList>
    </citation>
    <scope>NUCLEOTIDE SEQUENCE [LARGE SCALE GENOMIC DNA]</scope>
    <source>
        <strain evidence="8 9">RJX1118</strain>
    </source>
</reference>
<dbReference type="NCBIfam" id="TIGR02937">
    <property type="entry name" value="sigma70-ECF"/>
    <property type="match status" value="1"/>
</dbReference>
<dbReference type="InterPro" id="IPR014284">
    <property type="entry name" value="RNA_pol_sigma-70_dom"/>
</dbReference>
<feature type="domain" description="RNA polymerase sigma factor 70 region 4 type 2" evidence="7">
    <location>
        <begin position="115"/>
        <end position="167"/>
    </location>
</feature>
<accession>A0A2N5NKZ9</accession>
<dbReference type="Gene3D" id="1.10.1740.10">
    <property type="match status" value="1"/>
</dbReference>
<protein>
    <recommendedName>
        <fullName evidence="10">Sigma-70 family RNA polymerase sigma factor</fullName>
    </recommendedName>
</protein>
<dbReference type="CDD" id="cd06171">
    <property type="entry name" value="Sigma70_r4"/>
    <property type="match status" value="1"/>
</dbReference>
<evidence type="ECO:0000313" key="9">
    <source>
        <dbReference type="Proteomes" id="UP000234849"/>
    </source>
</evidence>
<keyword evidence="5" id="KW-0804">Transcription</keyword>
<dbReference type="GO" id="GO:0016987">
    <property type="term" value="F:sigma factor activity"/>
    <property type="evidence" value="ECO:0007669"/>
    <property type="project" value="UniProtKB-KW"/>
</dbReference>
<dbReference type="InterPro" id="IPR013325">
    <property type="entry name" value="RNA_pol_sigma_r2"/>
</dbReference>
<feature type="domain" description="RNA polymerase sigma-70 region 2" evidence="6">
    <location>
        <begin position="22"/>
        <end position="87"/>
    </location>
</feature>
<dbReference type="InterPro" id="IPR036388">
    <property type="entry name" value="WH-like_DNA-bd_sf"/>
</dbReference>
<dbReference type="PANTHER" id="PTHR43133">
    <property type="entry name" value="RNA POLYMERASE ECF-TYPE SIGMA FACTO"/>
    <property type="match status" value="1"/>
</dbReference>
<keyword evidence="3" id="KW-0731">Sigma factor</keyword>
<evidence type="ECO:0000256" key="5">
    <source>
        <dbReference type="ARBA" id="ARBA00023163"/>
    </source>
</evidence>
<keyword evidence="4" id="KW-0238">DNA-binding</keyword>
<dbReference type="EMBL" id="NIHM01000003">
    <property type="protein sequence ID" value="PLT57190.1"/>
    <property type="molecule type" value="Genomic_DNA"/>
</dbReference>
<sequence length="175" mass="21106">MNDRKMLRKIFSGEEMSTEQVIHENYEAIYKYIYYHVGDKEKSQDLTQMVFLKFLEHMECYEEWGKLKNYLYVVAGNTIKDFHKKKQELLVESVPDEIQHTLQEQGPEERVLNQMYLTMALEELSEIEREIVILRYYQDLRLKEIAQILQMPVSTVRYRLKQAKKQMQEKLNSKG</sequence>
<dbReference type="SUPFAM" id="SSF88659">
    <property type="entry name" value="Sigma3 and sigma4 domains of RNA polymerase sigma factors"/>
    <property type="match status" value="1"/>
</dbReference>
<dbReference type="Gene3D" id="1.10.10.10">
    <property type="entry name" value="Winged helix-like DNA-binding domain superfamily/Winged helix DNA-binding domain"/>
    <property type="match status" value="1"/>
</dbReference>
<comment type="similarity">
    <text evidence="1">Belongs to the sigma-70 factor family. ECF subfamily.</text>
</comment>
<proteinExistence type="inferred from homology"/>
<dbReference type="RefSeq" id="WP_101879177.1">
    <property type="nucleotide sequence ID" value="NZ_JBBNNO010000001.1"/>
</dbReference>
<name>A0A2N5NKZ9_MEDGN</name>
<dbReference type="Pfam" id="PF08281">
    <property type="entry name" value="Sigma70_r4_2"/>
    <property type="match status" value="1"/>
</dbReference>
<dbReference type="AlphaFoldDB" id="A0A2N5NKZ9"/>
<gene>
    <name evidence="8" type="ORF">CDL18_03065</name>
</gene>
<dbReference type="PANTHER" id="PTHR43133:SF8">
    <property type="entry name" value="RNA POLYMERASE SIGMA FACTOR HI_1459-RELATED"/>
    <property type="match status" value="1"/>
</dbReference>
<organism evidence="8 9">
    <name type="scientific">Mediterraneibacter gnavus</name>
    <name type="common">Ruminococcus gnavus</name>
    <dbReference type="NCBI Taxonomy" id="33038"/>
    <lineage>
        <taxon>Bacteria</taxon>
        <taxon>Bacillati</taxon>
        <taxon>Bacillota</taxon>
        <taxon>Clostridia</taxon>
        <taxon>Lachnospirales</taxon>
        <taxon>Lachnospiraceae</taxon>
        <taxon>Mediterraneibacter</taxon>
    </lineage>
</organism>
<dbReference type="Pfam" id="PF04542">
    <property type="entry name" value="Sigma70_r2"/>
    <property type="match status" value="1"/>
</dbReference>
<dbReference type="InterPro" id="IPR013249">
    <property type="entry name" value="RNA_pol_sigma70_r4_t2"/>
</dbReference>
<evidence type="ECO:0000256" key="1">
    <source>
        <dbReference type="ARBA" id="ARBA00010641"/>
    </source>
</evidence>
<dbReference type="GO" id="GO:0003677">
    <property type="term" value="F:DNA binding"/>
    <property type="evidence" value="ECO:0007669"/>
    <property type="project" value="UniProtKB-KW"/>
</dbReference>
<evidence type="ECO:0000259" key="7">
    <source>
        <dbReference type="Pfam" id="PF08281"/>
    </source>
</evidence>
<comment type="caution">
    <text evidence="8">The sequence shown here is derived from an EMBL/GenBank/DDBJ whole genome shotgun (WGS) entry which is preliminary data.</text>
</comment>
<evidence type="ECO:0000313" key="8">
    <source>
        <dbReference type="EMBL" id="PLT57190.1"/>
    </source>
</evidence>
<dbReference type="Proteomes" id="UP000234849">
    <property type="component" value="Unassembled WGS sequence"/>
</dbReference>
<dbReference type="InterPro" id="IPR013324">
    <property type="entry name" value="RNA_pol_sigma_r3/r4-like"/>
</dbReference>
<evidence type="ECO:0000256" key="4">
    <source>
        <dbReference type="ARBA" id="ARBA00023125"/>
    </source>
</evidence>
<evidence type="ECO:0000256" key="2">
    <source>
        <dbReference type="ARBA" id="ARBA00023015"/>
    </source>
</evidence>
<dbReference type="InterPro" id="IPR039425">
    <property type="entry name" value="RNA_pol_sigma-70-like"/>
</dbReference>
<keyword evidence="2" id="KW-0805">Transcription regulation</keyword>
<dbReference type="InterPro" id="IPR007627">
    <property type="entry name" value="RNA_pol_sigma70_r2"/>
</dbReference>
<evidence type="ECO:0000256" key="3">
    <source>
        <dbReference type="ARBA" id="ARBA00023082"/>
    </source>
</evidence>